<reference evidence="3" key="1">
    <citation type="submission" date="2011-03" db="EMBL/GenBank/DDBJ databases">
        <title>The genome sequence of Vavraia culicis strain floridensis.</title>
        <authorList>
            <consortium name="The Broad Institute Genome Sequencing Platform"/>
            <person name="Cuomo C."/>
            <person name="Becnel J."/>
            <person name="Sanscrainte N."/>
            <person name="Young S.K."/>
            <person name="Zeng Q."/>
            <person name="Gargeya S."/>
            <person name="Fitzgerald M."/>
            <person name="Haas B."/>
            <person name="Abouelleil A."/>
            <person name="Alvarado L."/>
            <person name="Arachchi H.M."/>
            <person name="Berlin A."/>
            <person name="Chapman S.B."/>
            <person name="Gearin G."/>
            <person name="Goldberg J."/>
            <person name="Griggs A."/>
            <person name="Gujja S."/>
            <person name="Hansen M."/>
            <person name="Heiman D."/>
            <person name="Howarth C."/>
            <person name="Larimer J."/>
            <person name="Lui A."/>
            <person name="MacDonald P.J.P."/>
            <person name="McCowen C."/>
            <person name="Montmayeur A."/>
            <person name="Murphy C."/>
            <person name="Neiman D."/>
            <person name="Pearson M."/>
            <person name="Priest M."/>
            <person name="Roberts A."/>
            <person name="Saif S."/>
            <person name="Shea T."/>
            <person name="Sisk P."/>
            <person name="Stolte C."/>
            <person name="Sykes S."/>
            <person name="Wortman J."/>
            <person name="Nusbaum C."/>
            <person name="Birren B."/>
        </authorList>
    </citation>
    <scope>NUCLEOTIDE SEQUENCE [LARGE SCALE GENOMIC DNA]</scope>
    <source>
        <strain evidence="3">floridensis</strain>
    </source>
</reference>
<dbReference type="GeneID" id="19879660"/>
<dbReference type="AlphaFoldDB" id="L2GSQ1"/>
<dbReference type="STRING" id="948595.L2GSQ1"/>
<keyword evidence="3" id="KW-1185">Reference proteome</keyword>
<dbReference type="InterPro" id="IPR000593">
    <property type="entry name" value="RasGAP_C"/>
</dbReference>
<feature type="domain" description="RasGAP protein C-terminal" evidence="1">
    <location>
        <begin position="773"/>
        <end position="894"/>
    </location>
</feature>
<dbReference type="HOGENOM" id="CLU_011104_0_0_1"/>
<evidence type="ECO:0000313" key="2">
    <source>
        <dbReference type="EMBL" id="ELA46701.1"/>
    </source>
</evidence>
<evidence type="ECO:0000259" key="1">
    <source>
        <dbReference type="Pfam" id="PF03836"/>
    </source>
</evidence>
<dbReference type="GO" id="GO:0005096">
    <property type="term" value="F:GTPase activator activity"/>
    <property type="evidence" value="ECO:0007669"/>
    <property type="project" value="TreeGrafter"/>
</dbReference>
<dbReference type="PANTHER" id="PTHR14149">
    <property type="entry name" value="RAS GTPASE-ACTIVATING PROTEIN WITH IQ MOTIF"/>
    <property type="match status" value="1"/>
</dbReference>
<dbReference type="GO" id="GO:0005516">
    <property type="term" value="F:calmodulin binding"/>
    <property type="evidence" value="ECO:0007669"/>
    <property type="project" value="TreeGrafter"/>
</dbReference>
<dbReference type="VEuPathDB" id="MicrosporidiaDB:VCUG_01787"/>
<dbReference type="OMA" id="FRINKPM"/>
<dbReference type="InterPro" id="IPR036872">
    <property type="entry name" value="CH_dom_sf"/>
</dbReference>
<dbReference type="InParanoid" id="L2GSQ1"/>
<dbReference type="GO" id="GO:1903479">
    <property type="term" value="P:mitotic actomyosin contractile ring assembly actin filament organization"/>
    <property type="evidence" value="ECO:0007669"/>
    <property type="project" value="TreeGrafter"/>
</dbReference>
<dbReference type="OrthoDB" id="775356at2759"/>
<accession>L2GSQ1</accession>
<dbReference type="PANTHER" id="PTHR14149:SF14">
    <property type="entry name" value="CALPONIN-HOMOLOGY (CH) DOMAIN-CONTAINING PROTEIN"/>
    <property type="match status" value="1"/>
</dbReference>
<dbReference type="Gene3D" id="1.10.418.10">
    <property type="entry name" value="Calponin-like domain"/>
    <property type="match status" value="1"/>
</dbReference>
<proteinExistence type="predicted"/>
<sequence length="965" mass="113235">MAENLEIDLNDESKKPIRKNVHDRIEQGSVSAYEMDQNRKYEKEYEYLCYMAQARDWICKNIHVEMNNNLEFKEKLRKGEILVDLANVISGKDARVYRNNELVYRHTDNHNVFMNFLRDVKLNRCYHYGVLDAYDDVNIPSVIFCLHALSNHLQKFGYVNKIEKKRYVFSEKELSSARKEIKNFSALQFDAIGRDVKEMKKVIDEEYVPSPKRLSRLVKNLCGYKEYREKVNSTKSILKEQIENLNNTIPMVIVDFIKKRLKEKIAQRLSSKHDEVLRRTFRRFLMRNPMKEVLSGRASLFSIREVLKRQSTDIKYVVDAKHRLITEKLKENYELETEIDKIMCTIEKVLDNTRLNIGLESSLYPTEYNKNFEKILFYMQTEPKILLDILGKIDKDELEDFIARYIVPLFSTSSERDKYLILKIVDEDNNELMSSSFYSEDNTEEDIRLVSYKIIVNLFRSSKTATEIRDALLITDKVNVSNAKEDYIKSLNTIKDIVSRTVDTICGIAMPYYVLYFFSKRGESKRATDLCDFYSDFISPFIAAPDAFPNFQGKFDRNTLLTIDAVFSGIIKGEFDNDYYLPLSSWGMDVREQLEMYFCESISRKTKITSNSKFRINKPMIQFSLKELNQLLGILQVITTKSADFDNLIRRTKPYEYYDNEFVTLHLSNPVIKDEEDKFVGVVGDVIDVISVTKGRDLESILMSKSTREEECKYRKLLNYKNNLMKVSVKECMEDYDNVNNSDESEYDLLNKDSFVNNDDRAESLDINDSTLLDELKEGVLKRIDMLEKNRVLTANKYDELVQKVCERIEEIRILTSQRRMEIKINNKTLNNLKKQNKFLRLRMDTVTEYFQSLLESYFVKGSGNCSRKSIYGTYKYKFKQLHKKNILMAVHDYMMDDPVVLYFSCEKPGVIDIHVLAGGQTVENVCITFEEILNKREEKSIVVGSLEFNSKGLLRLVNDNYVRR</sequence>
<dbReference type="RefSeq" id="XP_008074803.1">
    <property type="nucleotide sequence ID" value="XM_008076612.1"/>
</dbReference>
<name>L2GSQ1_VAVCU</name>
<gene>
    <name evidence="2" type="ORF">VCUG_01787</name>
</gene>
<dbReference type="Gene3D" id="1.10.506.10">
    <property type="entry name" value="GTPase Activation - p120gap, domain 1"/>
    <property type="match status" value="1"/>
</dbReference>
<dbReference type="InterPro" id="IPR008936">
    <property type="entry name" value="Rho_GTPase_activation_prot"/>
</dbReference>
<dbReference type="SUPFAM" id="SSF47576">
    <property type="entry name" value="Calponin-homology domain, CH-domain"/>
    <property type="match status" value="1"/>
</dbReference>
<dbReference type="Proteomes" id="UP000011081">
    <property type="component" value="Unassembled WGS sequence"/>
</dbReference>
<dbReference type="EMBL" id="GL877435">
    <property type="protein sequence ID" value="ELA46701.1"/>
    <property type="molecule type" value="Genomic_DNA"/>
</dbReference>
<dbReference type="CDD" id="cd21206">
    <property type="entry name" value="CH_IQGAP"/>
    <property type="match status" value="1"/>
</dbReference>
<evidence type="ECO:0000313" key="3">
    <source>
        <dbReference type="Proteomes" id="UP000011081"/>
    </source>
</evidence>
<dbReference type="GO" id="GO:0051015">
    <property type="term" value="F:actin filament binding"/>
    <property type="evidence" value="ECO:0007669"/>
    <property type="project" value="TreeGrafter"/>
</dbReference>
<dbReference type="GO" id="GO:0005938">
    <property type="term" value="C:cell cortex"/>
    <property type="evidence" value="ECO:0007669"/>
    <property type="project" value="TreeGrafter"/>
</dbReference>
<dbReference type="SUPFAM" id="SSF143885">
    <property type="entry name" value="RGC domain-like"/>
    <property type="match status" value="1"/>
</dbReference>
<organism evidence="2 3">
    <name type="scientific">Vavraia culicis (isolate floridensis)</name>
    <name type="common">Microsporidian parasite</name>
    <dbReference type="NCBI Taxonomy" id="948595"/>
    <lineage>
        <taxon>Eukaryota</taxon>
        <taxon>Fungi</taxon>
        <taxon>Fungi incertae sedis</taxon>
        <taxon>Microsporidia</taxon>
        <taxon>Pleistophoridae</taxon>
        <taxon>Vavraia</taxon>
    </lineage>
</organism>
<protein>
    <recommendedName>
        <fullName evidence="1">RasGAP protein C-terminal domain-containing protein</fullName>
    </recommendedName>
</protein>
<dbReference type="Pfam" id="PF03836">
    <property type="entry name" value="RasGAP_C"/>
    <property type="match status" value="1"/>
</dbReference>